<evidence type="ECO:0000256" key="4">
    <source>
        <dbReference type="ARBA" id="ARBA00022741"/>
    </source>
</evidence>
<dbReference type="EnsemblMetazoa" id="SCAU014593-RA">
    <property type="protein sequence ID" value="SCAU014593-PA"/>
    <property type="gene ID" value="SCAU014593"/>
</dbReference>
<evidence type="ECO:0000259" key="11">
    <source>
        <dbReference type="SMART" id="SM00382"/>
    </source>
</evidence>
<dbReference type="STRING" id="35570.A0A1I8Q7G9"/>
<gene>
    <name evidence="12" type="primary">106083439</name>
</gene>
<dbReference type="InterPro" id="IPR003959">
    <property type="entry name" value="ATPase_AAA_core"/>
</dbReference>
<dbReference type="Gene3D" id="3.40.50.300">
    <property type="entry name" value="P-loop containing nucleotide triphosphate hydrolases"/>
    <property type="match status" value="2"/>
</dbReference>
<evidence type="ECO:0000256" key="3">
    <source>
        <dbReference type="ARBA" id="ARBA00022593"/>
    </source>
</evidence>
<dbReference type="InterPro" id="IPR050168">
    <property type="entry name" value="AAA_ATPase_domain"/>
</dbReference>
<dbReference type="InterPro" id="IPR003593">
    <property type="entry name" value="AAA+_ATPase"/>
</dbReference>
<dbReference type="Proteomes" id="UP000095300">
    <property type="component" value="Unassembled WGS sequence"/>
</dbReference>
<dbReference type="OrthoDB" id="2187at2759"/>
<evidence type="ECO:0000256" key="7">
    <source>
        <dbReference type="ARBA" id="ARBA00023136"/>
    </source>
</evidence>
<dbReference type="GO" id="GO:0016887">
    <property type="term" value="F:ATP hydrolysis activity"/>
    <property type="evidence" value="ECO:0007669"/>
    <property type="project" value="InterPro"/>
</dbReference>
<dbReference type="GO" id="GO:0005524">
    <property type="term" value="F:ATP binding"/>
    <property type="evidence" value="ECO:0007669"/>
    <property type="project" value="UniProtKB-KW"/>
</dbReference>
<proteinExistence type="inferred from homology"/>
<dbReference type="InterPro" id="IPR027417">
    <property type="entry name" value="P-loop_NTPase"/>
</dbReference>
<dbReference type="GO" id="GO:0005829">
    <property type="term" value="C:cytosol"/>
    <property type="evidence" value="ECO:0007669"/>
    <property type="project" value="TreeGrafter"/>
</dbReference>
<dbReference type="Gene3D" id="1.10.8.60">
    <property type="match status" value="1"/>
</dbReference>
<feature type="domain" description="AAA+ ATPase" evidence="11">
    <location>
        <begin position="374"/>
        <end position="507"/>
    </location>
</feature>
<comment type="similarity">
    <text evidence="2">Belongs to the AAA ATPase family.</text>
</comment>
<keyword evidence="5" id="KW-0378">Hydrolase</keyword>
<evidence type="ECO:0000313" key="12">
    <source>
        <dbReference type="EnsemblMetazoa" id="SCAU014593-PA"/>
    </source>
</evidence>
<keyword evidence="3" id="KW-0962">Peroxisome biogenesis</keyword>
<reference evidence="12" key="1">
    <citation type="submission" date="2020-05" db="UniProtKB">
        <authorList>
            <consortium name="EnsemblMetazoa"/>
        </authorList>
    </citation>
    <scope>IDENTIFICATION</scope>
    <source>
        <strain evidence="12">USDA</strain>
    </source>
</reference>
<evidence type="ECO:0000256" key="5">
    <source>
        <dbReference type="ARBA" id="ARBA00022801"/>
    </source>
</evidence>
<dbReference type="GO" id="GO:0005778">
    <property type="term" value="C:peroxisomal membrane"/>
    <property type="evidence" value="ECO:0007669"/>
    <property type="project" value="TreeGrafter"/>
</dbReference>
<comment type="subcellular location">
    <subcellularLocation>
        <location evidence="1">Membrane</location>
    </subcellularLocation>
</comment>
<dbReference type="KEGG" id="scac:106083439"/>
<evidence type="ECO:0000256" key="6">
    <source>
        <dbReference type="ARBA" id="ARBA00022840"/>
    </source>
</evidence>
<dbReference type="VEuPathDB" id="VectorBase:SCAU014593"/>
<dbReference type="PANTHER" id="PTHR23077">
    <property type="entry name" value="AAA-FAMILY ATPASE"/>
    <property type="match status" value="1"/>
</dbReference>
<keyword evidence="4" id="KW-0547">Nucleotide-binding</keyword>
<protein>
    <recommendedName>
        <fullName evidence="8">Peroxisomal ATPase PEX6</fullName>
    </recommendedName>
    <alternativeName>
        <fullName evidence="9">Peroxin-6</fullName>
    </alternativeName>
</protein>
<dbReference type="PANTHER" id="PTHR23077:SF9">
    <property type="entry name" value="PEROXISOMAL ATPASE PEX6"/>
    <property type="match status" value="1"/>
</dbReference>
<evidence type="ECO:0000256" key="1">
    <source>
        <dbReference type="ARBA" id="ARBA00004370"/>
    </source>
</evidence>
<dbReference type="FunFam" id="3.40.50.300:FF:000109">
    <property type="entry name" value="Peroxisomal biogenesis factor 6"/>
    <property type="match status" value="1"/>
</dbReference>
<comment type="catalytic activity">
    <reaction evidence="10">
        <text>ATP + H2O = ADP + phosphate + H(+)</text>
        <dbReference type="Rhea" id="RHEA:13065"/>
        <dbReference type="ChEBI" id="CHEBI:15377"/>
        <dbReference type="ChEBI" id="CHEBI:15378"/>
        <dbReference type="ChEBI" id="CHEBI:30616"/>
        <dbReference type="ChEBI" id="CHEBI:43474"/>
        <dbReference type="ChEBI" id="CHEBI:456216"/>
    </reaction>
    <physiologicalReaction direction="left-to-right" evidence="10">
        <dbReference type="Rhea" id="RHEA:13066"/>
    </physiologicalReaction>
</comment>
<keyword evidence="13" id="KW-1185">Reference proteome</keyword>
<dbReference type="Pfam" id="PF00004">
    <property type="entry name" value="AAA"/>
    <property type="match status" value="2"/>
</dbReference>
<evidence type="ECO:0000313" key="13">
    <source>
        <dbReference type="Proteomes" id="UP000095300"/>
    </source>
</evidence>
<dbReference type="SUPFAM" id="SSF52540">
    <property type="entry name" value="P-loop containing nucleoside triphosphate hydrolases"/>
    <property type="match status" value="2"/>
</dbReference>
<evidence type="ECO:0000256" key="8">
    <source>
        <dbReference type="ARBA" id="ARBA00034811"/>
    </source>
</evidence>
<dbReference type="PROSITE" id="PS00674">
    <property type="entry name" value="AAA"/>
    <property type="match status" value="1"/>
</dbReference>
<evidence type="ECO:0000256" key="2">
    <source>
        <dbReference type="ARBA" id="ARBA00006914"/>
    </source>
</evidence>
<keyword evidence="7" id="KW-0472">Membrane</keyword>
<accession>A0A1I8Q7G9</accession>
<dbReference type="GO" id="GO:0016558">
    <property type="term" value="P:protein import into peroxisome matrix"/>
    <property type="evidence" value="ECO:0007669"/>
    <property type="project" value="TreeGrafter"/>
</dbReference>
<keyword evidence="6" id="KW-0067">ATP-binding</keyword>
<dbReference type="AlphaFoldDB" id="A0A1I8Q7G9"/>
<dbReference type="InterPro" id="IPR003960">
    <property type="entry name" value="ATPase_AAA_CS"/>
</dbReference>
<feature type="domain" description="AAA+ ATPase" evidence="11">
    <location>
        <begin position="661"/>
        <end position="801"/>
    </location>
</feature>
<evidence type="ECO:0000256" key="10">
    <source>
        <dbReference type="ARBA" id="ARBA00048778"/>
    </source>
</evidence>
<evidence type="ECO:0000256" key="9">
    <source>
        <dbReference type="ARBA" id="ARBA00034920"/>
    </source>
</evidence>
<name>A0A1I8Q7G9_STOCA</name>
<organism evidence="12 13">
    <name type="scientific">Stomoxys calcitrans</name>
    <name type="common">Stable fly</name>
    <name type="synonym">Conops calcitrans</name>
    <dbReference type="NCBI Taxonomy" id="35570"/>
    <lineage>
        <taxon>Eukaryota</taxon>
        <taxon>Metazoa</taxon>
        <taxon>Ecdysozoa</taxon>
        <taxon>Arthropoda</taxon>
        <taxon>Hexapoda</taxon>
        <taxon>Insecta</taxon>
        <taxon>Pterygota</taxon>
        <taxon>Neoptera</taxon>
        <taxon>Endopterygota</taxon>
        <taxon>Diptera</taxon>
        <taxon>Brachycera</taxon>
        <taxon>Muscomorpha</taxon>
        <taxon>Muscoidea</taxon>
        <taxon>Muscidae</taxon>
        <taxon>Stomoxys</taxon>
    </lineage>
</organism>
<dbReference type="SMART" id="SM00382">
    <property type="entry name" value="AAA"/>
    <property type="match status" value="2"/>
</dbReference>
<sequence length="910" mass="103493">MKKRVAIKKKRVVTKRAIDYGTVRSYNYTGRMRDLIEAYNAALQILCPKRAWQIFPGYLQYALYRRYMKYFKDKYRLVPLPNSLYEQLIKDEDIKSEHIVFGSEEIFEEYAESREVNFINITVSCGRPDKNHDDDDKNAVFQNGNGVATGSESKTLVKQILKQSPHTMMVQIIPVKYCKSDCLYVQENFHSNLMDRFNVTNSSARRPRLWGKIQPLNDEQTIPHIAVKAQVHIVTNPYELPPELSDLILSNYFETPRILHRGHTYRIEVNPELIGTAQYAHYYLIFAYMQFVHFRCVHLEVRNNDFEMHAVVAKGMTNLVQVPCKHQFLPAQILDDFAIVENYPRGLSGPYAALRSSIDAFLPRKSTCLSSKHINPMFMLQGERGSGKTKLVNAVAYDLGLHIFGVDCAEIVSQVPSHTELKLKAVFAKHLVSEPLLICFHNFEIFGIDNEGNEDLRLLAAFQVQVQELFSKNRKHPVIVVALTNDKYLKPMINRMFLELIKVETPTKEERYEILKWLHKLEAFKNKVFNFRDLKSVPLFPLDAQEQFLPKLYPNWIAAKSVFKEVADKAQGFLLGDLKQLHDSVMRRHWVANRGLKPLTFEHFAEKLHEMQASFADSLGAPKVPKVLWSDIGGLAKLKDEIQSSIGLPLKHVHLMGKNLRRSGILLYGPPGTGKTLVAKAVATECNLSFLSVQGPELLNMYVGQSEQNVREVFSRARSAAPCVLFLDELDSLAPNRGVAGDSGGVMDRVVSQLLAEMDGMGNEPGKSIFILAATNRPDLIDPALLRPGRFDKLFYVGPCSSVEDKASVLKAQTRRFNLSPKCNMEEIAAKLRGEMSGADLYSICSNAWLSAVRRTIDSHIKGKLDDDDLIPDNIVVESEDFTKSFRKFIPSISREDLEYFNKLKSTYSV</sequence>